<sequence>MNQPSKAPRAPRSSAATPKNKKKSRAELDQEAREHKRAKKRRGLASGSRTQVESTNQKNKAAAQAKDPRIGSKVPVALVVEDKPKAKPQPKPKAEAKPKPRLTPEEELAKLENDERLDALLDRIDDGETLSDEDQKYVDQTLDRIDALMEQLGIELGDDDEEEEEKREDILKLLKGGNPKDVI</sequence>
<dbReference type="AlphaFoldDB" id="A0A5Q2VD47"/>
<reference evidence="5 6" key="1">
    <citation type="submission" date="2019-11" db="EMBL/GenBank/DDBJ databases">
        <title>The Phosphoenolpyruvate Phosphotransferase System Regulates Serratia proteamaculans 336X Biofilm Formation and Wheat Roots colonization.</title>
        <authorList>
            <person name="Liu F."/>
        </authorList>
    </citation>
    <scope>NUCLEOTIDE SEQUENCE [LARGE SCALE GENOMIC DNA]</scope>
    <source>
        <strain evidence="5 6">336X</strain>
    </source>
</reference>
<dbReference type="NCBIfam" id="NF003560">
    <property type="entry name" value="PRK05244.1-1"/>
    <property type="match status" value="1"/>
</dbReference>
<evidence type="ECO:0000313" key="5">
    <source>
        <dbReference type="EMBL" id="QGH61303.1"/>
    </source>
</evidence>
<dbReference type="Pfam" id="PF04220">
    <property type="entry name" value="YihI"/>
    <property type="match status" value="1"/>
</dbReference>
<evidence type="ECO:0000256" key="3">
    <source>
        <dbReference type="HAMAP-Rule" id="MF_01058"/>
    </source>
</evidence>
<organism evidence="5 6">
    <name type="scientific">Serratia proteamaculans</name>
    <dbReference type="NCBI Taxonomy" id="28151"/>
    <lineage>
        <taxon>Bacteria</taxon>
        <taxon>Pseudomonadati</taxon>
        <taxon>Pseudomonadota</taxon>
        <taxon>Gammaproteobacteria</taxon>
        <taxon>Enterobacterales</taxon>
        <taxon>Yersiniaceae</taxon>
        <taxon>Serratia</taxon>
    </lineage>
</organism>
<name>A0A5Q2VD47_SERPR</name>
<comment type="subunit">
    <text evidence="3">Interacts with Der.</text>
</comment>
<feature type="compositionally biased region" description="Basic and acidic residues" evidence="4">
    <location>
        <begin position="92"/>
        <end position="111"/>
    </location>
</feature>
<dbReference type="Proteomes" id="UP000381260">
    <property type="component" value="Chromosome"/>
</dbReference>
<feature type="compositionally biased region" description="Basic and acidic residues" evidence="4">
    <location>
        <begin position="25"/>
        <end position="34"/>
    </location>
</feature>
<evidence type="ECO:0000256" key="4">
    <source>
        <dbReference type="SAM" id="MobiDB-lite"/>
    </source>
</evidence>
<gene>
    <name evidence="3 5" type="primary">yihI</name>
    <name evidence="5" type="ORF">GHV41_10815</name>
</gene>
<comment type="similarity">
    <text evidence="3">Belongs to the YihI family.</text>
</comment>
<proteinExistence type="inferred from homology"/>
<dbReference type="HAMAP" id="MF_01058">
    <property type="entry name" value="GAP_YihI"/>
    <property type="match status" value="1"/>
</dbReference>
<feature type="compositionally biased region" description="Low complexity" evidence="4">
    <location>
        <begin position="1"/>
        <end position="18"/>
    </location>
</feature>
<feature type="region of interest" description="Disordered" evidence="4">
    <location>
        <begin position="1"/>
        <end position="111"/>
    </location>
</feature>
<protein>
    <recommendedName>
        <fullName evidence="3">Der GTPase-activating protein YihI</fullName>
    </recommendedName>
</protein>
<dbReference type="EMBL" id="CP045913">
    <property type="protein sequence ID" value="QGH61303.1"/>
    <property type="molecule type" value="Genomic_DNA"/>
</dbReference>
<dbReference type="RefSeq" id="WP_135344792.1">
    <property type="nucleotide sequence ID" value="NZ_CP045913.1"/>
</dbReference>
<evidence type="ECO:0000313" key="6">
    <source>
        <dbReference type="Proteomes" id="UP000381260"/>
    </source>
</evidence>
<dbReference type="GO" id="GO:0005096">
    <property type="term" value="F:GTPase activator activity"/>
    <property type="evidence" value="ECO:0007669"/>
    <property type="project" value="UniProtKB-KW"/>
</dbReference>
<evidence type="ECO:0000256" key="1">
    <source>
        <dbReference type="ARBA" id="ARBA00022468"/>
    </source>
</evidence>
<dbReference type="GO" id="GO:0042254">
    <property type="term" value="P:ribosome biogenesis"/>
    <property type="evidence" value="ECO:0007669"/>
    <property type="project" value="UniProtKB-KW"/>
</dbReference>
<accession>A0A5Q2VD47</accession>
<comment type="function">
    <text evidence="3">A GTPase-activating protein (GAP) that modifies Der/EngA GTPase function. May play a role in ribosome biogenesis.</text>
</comment>
<evidence type="ECO:0000256" key="2">
    <source>
        <dbReference type="ARBA" id="ARBA00022517"/>
    </source>
</evidence>
<keyword evidence="2 3" id="KW-0690">Ribosome biogenesis</keyword>
<keyword evidence="1 3" id="KW-0343">GTPase activation</keyword>
<dbReference type="InterPro" id="IPR007336">
    <property type="entry name" value="YihI"/>
</dbReference>
<feature type="compositionally biased region" description="Low complexity" evidence="4">
    <location>
        <begin position="56"/>
        <end position="65"/>
    </location>
</feature>